<dbReference type="EMBL" id="MW366843">
    <property type="protein sequence ID" value="QQO90441.1"/>
    <property type="molecule type" value="Genomic_DNA"/>
</dbReference>
<reference evidence="1 2" key="1">
    <citation type="submission" date="2020-12" db="EMBL/GenBank/DDBJ databases">
        <title>Complete genome sequence of Erwinia phage pEa_SNUABM_5.</title>
        <authorList>
            <person name="Kim S.G."/>
            <person name="Lee S.B."/>
            <person name="Kwon J."/>
            <person name="Park S.C."/>
        </authorList>
    </citation>
    <scope>NUCLEOTIDE SEQUENCE [LARGE SCALE GENOMIC DNA]</scope>
</reference>
<organism evidence="1 2">
    <name type="scientific">Erwinia phage pEa_SNUABM_5</name>
    <dbReference type="NCBI Taxonomy" id="2797313"/>
    <lineage>
        <taxon>Viruses</taxon>
        <taxon>Duplodnaviria</taxon>
        <taxon>Heunggongvirae</taxon>
        <taxon>Uroviricota</taxon>
        <taxon>Caudoviricetes</taxon>
        <taxon>Rivsvirus</taxon>
        <taxon>Rivsvirus SNUABM5</taxon>
    </lineage>
</organism>
<gene>
    <name evidence="1" type="ORF">pEaSNUABM5_00299</name>
</gene>
<name>A0A7T8EPS0_9CAUD</name>
<protein>
    <submittedName>
        <fullName evidence="1">Uncharacterized protein</fullName>
    </submittedName>
</protein>
<sequence length="126" mass="14366">MIVICNSSIDFSRSRLHQGDAFVFGKNNMLVRADFIILTDMTGMFYVIRHSDIVWPDRLEGATHVVKIRAFATIRKMEVVAACPRFEHRRTGTLAFRNLSFELRLQTLPFTVTDFGESENAPLLSA</sequence>
<evidence type="ECO:0000313" key="2">
    <source>
        <dbReference type="Proteomes" id="UP000596123"/>
    </source>
</evidence>
<dbReference type="Proteomes" id="UP000596123">
    <property type="component" value="Segment"/>
</dbReference>
<proteinExistence type="predicted"/>
<evidence type="ECO:0000313" key="1">
    <source>
        <dbReference type="EMBL" id="QQO90441.1"/>
    </source>
</evidence>
<keyword evidence="2" id="KW-1185">Reference proteome</keyword>
<accession>A0A7T8EPS0</accession>